<reference evidence="10 11" key="1">
    <citation type="submission" date="2019-01" db="EMBL/GenBank/DDBJ databases">
        <title>Genome sequencing of strain FW100M-8.</title>
        <authorList>
            <person name="Heo J."/>
            <person name="Kim S.-J."/>
            <person name="Kim J.-S."/>
            <person name="Hong S.-B."/>
            <person name="Kwon S.-W."/>
        </authorList>
    </citation>
    <scope>NUCLEOTIDE SEQUENCE [LARGE SCALE GENOMIC DNA]</scope>
    <source>
        <strain evidence="10 11">FW100M-8</strain>
    </source>
</reference>
<evidence type="ECO:0000256" key="5">
    <source>
        <dbReference type="ARBA" id="ARBA00022692"/>
    </source>
</evidence>
<proteinExistence type="inferred from homology"/>
<dbReference type="NCBIfam" id="TIGR01528">
    <property type="entry name" value="NMN_trans_PnuC"/>
    <property type="match status" value="1"/>
</dbReference>
<dbReference type="GO" id="GO:0005886">
    <property type="term" value="C:plasma membrane"/>
    <property type="evidence" value="ECO:0007669"/>
    <property type="project" value="UniProtKB-SubCell"/>
</dbReference>
<organism evidence="10 11">
    <name type="scientific">Agromyces protaetiae</name>
    <dbReference type="NCBI Taxonomy" id="2509455"/>
    <lineage>
        <taxon>Bacteria</taxon>
        <taxon>Bacillati</taxon>
        <taxon>Actinomycetota</taxon>
        <taxon>Actinomycetes</taxon>
        <taxon>Micrococcales</taxon>
        <taxon>Microbacteriaceae</taxon>
        <taxon>Agromyces</taxon>
    </lineage>
</organism>
<keyword evidence="7 9" id="KW-0472">Membrane</keyword>
<dbReference type="Proteomes" id="UP000291259">
    <property type="component" value="Chromosome"/>
</dbReference>
<feature type="transmembrane region" description="Helical" evidence="9">
    <location>
        <begin position="163"/>
        <end position="180"/>
    </location>
</feature>
<dbReference type="InterPro" id="IPR006419">
    <property type="entry name" value="NMN_transpt_PnuC"/>
</dbReference>
<protein>
    <submittedName>
        <fullName evidence="10">Nicotinamide riboside transporter PnuC</fullName>
    </submittedName>
</protein>
<evidence type="ECO:0000256" key="1">
    <source>
        <dbReference type="ARBA" id="ARBA00004651"/>
    </source>
</evidence>
<dbReference type="PANTHER" id="PTHR36122">
    <property type="entry name" value="NICOTINAMIDE RIBOSIDE TRANSPORTER PNUC"/>
    <property type="match status" value="1"/>
</dbReference>
<accession>A0A4P6FJY1</accession>
<dbReference type="KEGG" id="agf:ET445_08540"/>
<dbReference type="EMBL" id="CP035491">
    <property type="protein sequence ID" value="QAY74929.1"/>
    <property type="molecule type" value="Genomic_DNA"/>
</dbReference>
<comment type="subcellular location">
    <subcellularLocation>
        <location evidence="1">Cell membrane</location>
        <topology evidence="1">Multi-pass membrane protein</topology>
    </subcellularLocation>
</comment>
<evidence type="ECO:0000256" key="3">
    <source>
        <dbReference type="ARBA" id="ARBA00022448"/>
    </source>
</evidence>
<name>A0A4P6FJY1_9MICO</name>
<evidence type="ECO:0000256" key="7">
    <source>
        <dbReference type="ARBA" id="ARBA00023136"/>
    </source>
</evidence>
<keyword evidence="11" id="KW-1185">Reference proteome</keyword>
<feature type="transmembrane region" description="Helical" evidence="9">
    <location>
        <begin position="87"/>
        <end position="106"/>
    </location>
</feature>
<feature type="region of interest" description="Disordered" evidence="8">
    <location>
        <begin position="188"/>
        <end position="208"/>
    </location>
</feature>
<keyword evidence="5 9" id="KW-0812">Transmembrane</keyword>
<sequence>MMQHWTEVLGFATGAACVLLAARRNVWTYPLGIANNLVFIALFFGTGLYAAAGLQIVYLAFGVHGWWRWTRGEEHDRLFVARTPRRAVPWLVGAGVAGTALLWWVLATFTDSQVALADAATTSASLVAQYLLNRKRIENWLVWIGVDIVFVGLALWTGLWITAALYVLFIGLCVGGWRGWRKIEREQGVSRHPDASEPTPHEPAGLRG</sequence>
<evidence type="ECO:0000256" key="9">
    <source>
        <dbReference type="SAM" id="Phobius"/>
    </source>
</evidence>
<evidence type="ECO:0000256" key="6">
    <source>
        <dbReference type="ARBA" id="ARBA00022989"/>
    </source>
</evidence>
<comment type="similarity">
    <text evidence="2">Belongs to the nicotinamide ribonucleoside (NR) uptake permease (TC 4.B.1) family.</text>
</comment>
<dbReference type="AlphaFoldDB" id="A0A4P6FJY1"/>
<evidence type="ECO:0000256" key="8">
    <source>
        <dbReference type="SAM" id="MobiDB-lite"/>
    </source>
</evidence>
<evidence type="ECO:0000256" key="2">
    <source>
        <dbReference type="ARBA" id="ARBA00006669"/>
    </source>
</evidence>
<dbReference type="GO" id="GO:0034257">
    <property type="term" value="F:nicotinamide riboside transmembrane transporter activity"/>
    <property type="evidence" value="ECO:0007669"/>
    <property type="project" value="InterPro"/>
</dbReference>
<gene>
    <name evidence="10" type="ORF">ET445_08540</name>
</gene>
<dbReference type="OrthoDB" id="9791248at2"/>
<keyword evidence="6 9" id="KW-1133">Transmembrane helix</keyword>
<dbReference type="Pfam" id="PF04973">
    <property type="entry name" value="NMN_transporter"/>
    <property type="match status" value="1"/>
</dbReference>
<evidence type="ECO:0000313" key="10">
    <source>
        <dbReference type="EMBL" id="QAY74929.1"/>
    </source>
</evidence>
<feature type="transmembrane region" description="Helical" evidence="9">
    <location>
        <begin position="38"/>
        <end position="67"/>
    </location>
</feature>
<evidence type="ECO:0000256" key="4">
    <source>
        <dbReference type="ARBA" id="ARBA00022475"/>
    </source>
</evidence>
<evidence type="ECO:0000313" key="11">
    <source>
        <dbReference type="Proteomes" id="UP000291259"/>
    </source>
</evidence>
<keyword evidence="3" id="KW-0813">Transport</keyword>
<keyword evidence="4" id="KW-1003">Cell membrane</keyword>
<dbReference type="PANTHER" id="PTHR36122:SF2">
    <property type="entry name" value="NICOTINAMIDE RIBOSIDE TRANSPORTER PNUC"/>
    <property type="match status" value="1"/>
</dbReference>